<dbReference type="Gene3D" id="3.30.460.10">
    <property type="entry name" value="Beta Polymerase, domain 2"/>
    <property type="match status" value="1"/>
</dbReference>
<proteinExistence type="predicted"/>
<feature type="domain" description="Poly(A) polymerase nucleotidyltransferase" evidence="1">
    <location>
        <begin position="82"/>
        <end position="132"/>
    </location>
</feature>
<keyword evidence="3" id="KW-1185">Reference proteome</keyword>
<evidence type="ECO:0000313" key="2">
    <source>
        <dbReference type="EMBL" id="KAJ8450054.1"/>
    </source>
</evidence>
<accession>A0A9Q1KW93</accession>
<protein>
    <recommendedName>
        <fullName evidence="1">Poly(A) polymerase nucleotidyltransferase domain-containing protein</fullName>
    </recommendedName>
</protein>
<dbReference type="InterPro" id="IPR048840">
    <property type="entry name" value="PolA_pol_NTPase"/>
</dbReference>
<sequence>MSLVAMGALSSSIFISRTPDGNMNNPIVQLPEFVVQPSNNRIGTLKINQSFNLSLWVSSSQRIGASGSRGLAISKDVSGEDSGLHESNDEAVKRQEVLGKLDEIVKLWVKNVSGVKGYNDQVVEESNTKIFLDECVSPSAIKSPTSLNSRLWGGRYLRDLYREGVIVRAEDKA</sequence>
<dbReference type="InterPro" id="IPR043519">
    <property type="entry name" value="NT_sf"/>
</dbReference>
<gene>
    <name evidence="2" type="ORF">Cgig2_033248</name>
</gene>
<organism evidence="2 3">
    <name type="scientific">Carnegiea gigantea</name>
    <dbReference type="NCBI Taxonomy" id="171969"/>
    <lineage>
        <taxon>Eukaryota</taxon>
        <taxon>Viridiplantae</taxon>
        <taxon>Streptophyta</taxon>
        <taxon>Embryophyta</taxon>
        <taxon>Tracheophyta</taxon>
        <taxon>Spermatophyta</taxon>
        <taxon>Magnoliopsida</taxon>
        <taxon>eudicotyledons</taxon>
        <taxon>Gunneridae</taxon>
        <taxon>Pentapetalae</taxon>
        <taxon>Caryophyllales</taxon>
        <taxon>Cactineae</taxon>
        <taxon>Cactaceae</taxon>
        <taxon>Cactoideae</taxon>
        <taxon>Echinocereeae</taxon>
        <taxon>Carnegiea</taxon>
    </lineage>
</organism>
<reference evidence="2" key="1">
    <citation type="submission" date="2022-04" db="EMBL/GenBank/DDBJ databases">
        <title>Carnegiea gigantea Genome sequencing and assembly v2.</title>
        <authorList>
            <person name="Copetti D."/>
            <person name="Sanderson M.J."/>
            <person name="Burquez A."/>
            <person name="Wojciechowski M.F."/>
        </authorList>
    </citation>
    <scope>NUCLEOTIDE SEQUENCE</scope>
    <source>
        <strain evidence="2">SGP5-SGP5p</strain>
        <tissue evidence="2">Aerial part</tissue>
    </source>
</reference>
<evidence type="ECO:0000259" key="1">
    <source>
        <dbReference type="Pfam" id="PF20750"/>
    </source>
</evidence>
<name>A0A9Q1KW93_9CARY</name>
<evidence type="ECO:0000313" key="3">
    <source>
        <dbReference type="Proteomes" id="UP001153076"/>
    </source>
</evidence>
<dbReference type="AlphaFoldDB" id="A0A9Q1KW93"/>
<dbReference type="EMBL" id="JAKOGI010000017">
    <property type="protein sequence ID" value="KAJ8450054.1"/>
    <property type="molecule type" value="Genomic_DNA"/>
</dbReference>
<dbReference type="OrthoDB" id="412748at2759"/>
<dbReference type="Proteomes" id="UP001153076">
    <property type="component" value="Unassembled WGS sequence"/>
</dbReference>
<dbReference type="Pfam" id="PF20750">
    <property type="entry name" value="PAP_NTPase"/>
    <property type="match status" value="1"/>
</dbReference>
<comment type="caution">
    <text evidence="2">The sequence shown here is derived from an EMBL/GenBank/DDBJ whole genome shotgun (WGS) entry which is preliminary data.</text>
</comment>